<comment type="caution">
    <text evidence="8">The sequence shown here is derived from an EMBL/GenBank/DDBJ whole genome shotgun (WGS) entry which is preliminary data.</text>
</comment>
<protein>
    <recommendedName>
        <fullName evidence="6">Clathrin light chain</fullName>
    </recommendedName>
</protein>
<dbReference type="GO" id="GO:0030130">
    <property type="term" value="C:clathrin coat of trans-Golgi network vesicle"/>
    <property type="evidence" value="ECO:0007669"/>
    <property type="project" value="InterPro"/>
</dbReference>
<evidence type="ECO:0000256" key="7">
    <source>
        <dbReference type="SAM" id="MobiDB-lite"/>
    </source>
</evidence>
<dbReference type="OrthoDB" id="5512at2759"/>
<keyword evidence="3 6" id="KW-0472">Membrane</keyword>
<evidence type="ECO:0000256" key="1">
    <source>
        <dbReference type="ARBA" id="ARBA00004180"/>
    </source>
</evidence>
<dbReference type="GO" id="GO:0005198">
    <property type="term" value="F:structural molecule activity"/>
    <property type="evidence" value="ECO:0007669"/>
    <property type="project" value="InterPro"/>
</dbReference>
<reference evidence="8" key="1">
    <citation type="submission" date="2022-07" db="EMBL/GenBank/DDBJ databases">
        <title>Phylogenomic reconstructions and comparative analyses of Kickxellomycotina fungi.</title>
        <authorList>
            <person name="Reynolds N.K."/>
            <person name="Stajich J.E."/>
            <person name="Barry K."/>
            <person name="Grigoriev I.V."/>
            <person name="Crous P."/>
            <person name="Smith M.E."/>
        </authorList>
    </citation>
    <scope>NUCLEOTIDE SEQUENCE</scope>
    <source>
        <strain evidence="8">BCRC 34381</strain>
    </source>
</reference>
<feature type="compositionally biased region" description="Low complexity" evidence="7">
    <location>
        <begin position="166"/>
        <end position="182"/>
    </location>
</feature>
<feature type="region of interest" description="Disordered" evidence="7">
    <location>
        <begin position="22"/>
        <end position="110"/>
    </location>
</feature>
<comment type="subcellular location">
    <subcellularLocation>
        <location evidence="1 6">Cytoplasmic vesicle membrane</location>
        <topology evidence="1 6">Peripheral membrane protein</topology>
        <orientation evidence="1 6">Cytoplasmic side</orientation>
    </subcellularLocation>
    <subcellularLocation>
        <location evidence="6">Membrane</location>
        <location evidence="6">Coated pit</location>
        <topology evidence="6">Peripheral membrane protein</topology>
        <orientation evidence="6">Cytoplasmic side</orientation>
    </subcellularLocation>
    <text evidence="6">Cytoplasmic face of coated pits and vesicles.</text>
</comment>
<evidence type="ECO:0000256" key="6">
    <source>
        <dbReference type="RuleBase" id="RU363137"/>
    </source>
</evidence>
<keyword evidence="5 6" id="KW-0968">Cytoplasmic vesicle</keyword>
<feature type="compositionally biased region" description="Low complexity" evidence="7">
    <location>
        <begin position="43"/>
        <end position="55"/>
    </location>
</feature>
<dbReference type="EMBL" id="JANBOI010001645">
    <property type="protein sequence ID" value="KAJ1726288.1"/>
    <property type="molecule type" value="Genomic_DNA"/>
</dbReference>
<feature type="compositionally biased region" description="Low complexity" evidence="7">
    <location>
        <begin position="63"/>
        <end position="72"/>
    </location>
</feature>
<feature type="compositionally biased region" description="Basic and acidic residues" evidence="7">
    <location>
        <begin position="88"/>
        <end position="110"/>
    </location>
</feature>
<evidence type="ECO:0000313" key="8">
    <source>
        <dbReference type="EMBL" id="KAJ1726288.1"/>
    </source>
</evidence>
<evidence type="ECO:0000313" key="9">
    <source>
        <dbReference type="Proteomes" id="UP001143981"/>
    </source>
</evidence>
<comment type="similarity">
    <text evidence="2 6">Belongs to the clathrin light chain family.</text>
</comment>
<dbReference type="GO" id="GO:0030132">
    <property type="term" value="C:clathrin coat of coated pit"/>
    <property type="evidence" value="ECO:0007669"/>
    <property type="project" value="InterPro"/>
</dbReference>
<evidence type="ECO:0000256" key="4">
    <source>
        <dbReference type="ARBA" id="ARBA00023176"/>
    </source>
</evidence>
<evidence type="ECO:0000256" key="5">
    <source>
        <dbReference type="ARBA" id="ARBA00023329"/>
    </source>
</evidence>
<name>A0A9W7Y7W6_9FUNG</name>
<dbReference type="GO" id="GO:0016192">
    <property type="term" value="P:vesicle-mediated transport"/>
    <property type="evidence" value="ECO:0007669"/>
    <property type="project" value="InterPro"/>
</dbReference>
<gene>
    <name evidence="8" type="primary">clc1</name>
    <name evidence="8" type="ORF">LPJ61_005289</name>
</gene>
<dbReference type="Proteomes" id="UP001143981">
    <property type="component" value="Unassembled WGS sequence"/>
</dbReference>
<comment type="function">
    <text evidence="6">Clathrin is the major protein of the polyhedral coat of coated pits and vesicles.</text>
</comment>
<dbReference type="Pfam" id="PF01086">
    <property type="entry name" value="Clathrin_lg_ch"/>
    <property type="match status" value="1"/>
</dbReference>
<proteinExistence type="inferred from homology"/>
<sequence>MAAEDPMAEFLARERAALGDAAALFQSTDGEQPTPPIPSNAGSFSPSTAAAFSPANGSAVSEAFSPPASMAFSPPPPPPRATEFEQEWQAKHRESIAARDQAAETKHGEMVAEARQAIDRFYEEYNDKKDKAVEANRASQAVEAQAADRGALWERTVRQIDLATKGASAGSATPPPAAAGARDTTRMRDLLQDLRRDADAPGNKPKSKQQAAA</sequence>
<evidence type="ECO:0000256" key="3">
    <source>
        <dbReference type="ARBA" id="ARBA00023136"/>
    </source>
</evidence>
<evidence type="ECO:0000256" key="2">
    <source>
        <dbReference type="ARBA" id="ARBA00005263"/>
    </source>
</evidence>
<feature type="compositionally biased region" description="Basic and acidic residues" evidence="7">
    <location>
        <begin position="183"/>
        <end position="199"/>
    </location>
</feature>
<keyword evidence="9" id="KW-1185">Reference proteome</keyword>
<organism evidence="8 9">
    <name type="scientific">Coemansia biformis</name>
    <dbReference type="NCBI Taxonomy" id="1286918"/>
    <lineage>
        <taxon>Eukaryota</taxon>
        <taxon>Fungi</taxon>
        <taxon>Fungi incertae sedis</taxon>
        <taxon>Zoopagomycota</taxon>
        <taxon>Kickxellomycotina</taxon>
        <taxon>Kickxellomycetes</taxon>
        <taxon>Kickxellales</taxon>
        <taxon>Kickxellaceae</taxon>
        <taxon>Coemansia</taxon>
    </lineage>
</organism>
<dbReference type="AlphaFoldDB" id="A0A9W7Y7W6"/>
<dbReference type="InterPro" id="IPR000996">
    <property type="entry name" value="Clathrin_L-chain"/>
</dbReference>
<dbReference type="GO" id="GO:0006886">
    <property type="term" value="P:intracellular protein transport"/>
    <property type="evidence" value="ECO:0007669"/>
    <property type="project" value="InterPro"/>
</dbReference>
<keyword evidence="4 6" id="KW-0168">Coated pit</keyword>
<accession>A0A9W7Y7W6</accession>
<feature type="region of interest" description="Disordered" evidence="7">
    <location>
        <begin position="164"/>
        <end position="213"/>
    </location>
</feature>